<reference evidence="6" key="1">
    <citation type="submission" date="2016-06" db="EMBL/GenBank/DDBJ databases">
        <authorList>
            <person name="Hehemann J.-H."/>
            <person name="Arevalo P."/>
            <person name="Datta M.S."/>
            <person name="Polz M.F."/>
        </authorList>
    </citation>
    <scope>NUCLEOTIDE SEQUENCE [LARGE SCALE GENOMIC DNA]</scope>
    <source>
        <strain evidence="6">9CSC122</strain>
    </source>
</reference>
<dbReference type="EMBL" id="MAJZ01000105">
    <property type="protein sequence ID" value="OCH78566.1"/>
    <property type="molecule type" value="Genomic_DNA"/>
</dbReference>
<dbReference type="Gene3D" id="3.10.20.310">
    <property type="entry name" value="membrane protein fhac"/>
    <property type="match status" value="3"/>
</dbReference>
<dbReference type="RefSeq" id="WP_065576274.1">
    <property type="nucleotide sequence ID" value="NZ_JBNGCH010000105.1"/>
</dbReference>
<name>A0A1B9R2U0_9VIBR</name>
<evidence type="ECO:0000259" key="3">
    <source>
        <dbReference type="Pfam" id="PF01103"/>
    </source>
</evidence>
<dbReference type="InterPro" id="IPR035243">
    <property type="entry name" value="TamA_POTRA_Dom_1"/>
</dbReference>
<dbReference type="InterPro" id="IPR000184">
    <property type="entry name" value="Bac_surfAg_D15"/>
</dbReference>
<dbReference type="Proteomes" id="UP000093173">
    <property type="component" value="Unassembled WGS sequence"/>
</dbReference>
<dbReference type="Pfam" id="PF17243">
    <property type="entry name" value="POTRA_TamA_1"/>
    <property type="match status" value="1"/>
</dbReference>
<feature type="domain" description="TamA POTRA" evidence="4">
    <location>
        <begin position="26"/>
        <end position="86"/>
    </location>
</feature>
<comment type="caution">
    <text evidence="5">The sequence shown here is derived from an EMBL/GenBank/DDBJ whole genome shotgun (WGS) entry which is preliminary data.</text>
</comment>
<feature type="domain" description="Bacterial surface antigen (D15)" evidence="3">
    <location>
        <begin position="263"/>
        <end position="568"/>
    </location>
</feature>
<keyword evidence="6" id="KW-1185">Reference proteome</keyword>
<dbReference type="Gene3D" id="2.40.160.50">
    <property type="entry name" value="membrane protein fhac: a member of the omp85/tpsb transporter family"/>
    <property type="match status" value="1"/>
</dbReference>
<protein>
    <submittedName>
        <fullName evidence="5">Uncharacterized protein</fullName>
    </submittedName>
</protein>
<evidence type="ECO:0000256" key="2">
    <source>
        <dbReference type="ARBA" id="ARBA00023136"/>
    </source>
</evidence>
<evidence type="ECO:0000256" key="1">
    <source>
        <dbReference type="ARBA" id="ARBA00004370"/>
    </source>
</evidence>
<gene>
    <name evidence="5" type="ORF">A6E14_04265</name>
</gene>
<dbReference type="GO" id="GO:0019867">
    <property type="term" value="C:outer membrane"/>
    <property type="evidence" value="ECO:0007669"/>
    <property type="project" value="InterPro"/>
</dbReference>
<organism evidence="5 6">
    <name type="scientific">Vibrio genomosp. F10</name>
    <dbReference type="NCBI Taxonomy" id="723171"/>
    <lineage>
        <taxon>Bacteria</taxon>
        <taxon>Pseudomonadati</taxon>
        <taxon>Pseudomonadota</taxon>
        <taxon>Gammaproteobacteria</taxon>
        <taxon>Vibrionales</taxon>
        <taxon>Vibrionaceae</taxon>
        <taxon>Vibrio</taxon>
    </lineage>
</organism>
<evidence type="ECO:0000259" key="4">
    <source>
        <dbReference type="Pfam" id="PF17243"/>
    </source>
</evidence>
<dbReference type="Pfam" id="PF01103">
    <property type="entry name" value="Omp85"/>
    <property type="match status" value="1"/>
</dbReference>
<evidence type="ECO:0000313" key="5">
    <source>
        <dbReference type="EMBL" id="OCH78566.1"/>
    </source>
</evidence>
<dbReference type="AlphaFoldDB" id="A0A1B9R2U0"/>
<comment type="subcellular location">
    <subcellularLocation>
        <location evidence="1">Membrane</location>
    </subcellularLocation>
</comment>
<evidence type="ECO:0000313" key="6">
    <source>
        <dbReference type="Proteomes" id="UP000093173"/>
    </source>
</evidence>
<sequence>MASLVQKLVGISVFAFIPFGDVLAAEFTIQGLSKPLERNLEYHLIPLADTSANNIPVSQLNKLVRSALNPYGYYHSKFSVQREPNDLIVLDVELGEVVLVAKSNIVVSGEASNDEDFLELVNQAQLKQGQPLLHSEYDTLKRNLTSLAQKKGYLDGRFIESSLEVIPSMNQANVNLHFSSGSRYQFGALSVPTSGIEPARIEVMRTFEQGDDFDTVKLSQYQADLSGTDWFRSVIVKADFEEISDGQEVPIEVLAEPSSRNIVQVGGGYSTDLGLRASLNWNKPWYNTRGHSFEAQAYASKPEQSLLLGYKIPTQNVLTDYYGIQFESKHVDYRDTSSFSNDLSFEKHWRLDSDWKSTMHVRYLQESYQQASENNDSRMLLPGVTFSLLDRKNDQLEVKHRHVYSLEYSDPNFFSDSRLLRIEGNSMLSWDISEKHKFHFRSNVGINVAEALSDIPSSLRFFAGGDGNLRGYGYESISPRDENGDLTGARYLFTAGLEYQYQVYHQLWLGAFYDVGDAFNDKVDWKSGTGLSLIWNSKYVPVKVDFAYGFDAPHGDQFRIHFSLGTQF</sequence>
<keyword evidence="2" id="KW-0472">Membrane</keyword>
<accession>A0A1B9R2U0</accession>
<proteinExistence type="predicted"/>